<dbReference type="PANTHER" id="PTHR37533">
    <property type="entry name" value="FLAGELLAR HOOK-LENGTH CONTROL PROTEIN"/>
    <property type="match status" value="1"/>
</dbReference>
<dbReference type="AlphaFoldDB" id="A0A3L8Q3V1"/>
<protein>
    <submittedName>
        <fullName evidence="3">Flagellar hook-length control protein FliK</fullName>
    </submittedName>
</protein>
<dbReference type="PANTHER" id="PTHR37533:SF2">
    <property type="entry name" value="FLAGELLAR HOOK-LENGTH CONTROL PROTEIN"/>
    <property type="match status" value="1"/>
</dbReference>
<feature type="compositionally biased region" description="Polar residues" evidence="1">
    <location>
        <begin position="44"/>
        <end position="59"/>
    </location>
</feature>
<feature type="region of interest" description="Disordered" evidence="1">
    <location>
        <begin position="406"/>
        <end position="460"/>
    </location>
</feature>
<keyword evidence="3" id="KW-0966">Cell projection</keyword>
<feature type="compositionally biased region" description="Polar residues" evidence="1">
    <location>
        <begin position="427"/>
        <end position="460"/>
    </location>
</feature>
<dbReference type="InterPro" id="IPR038610">
    <property type="entry name" value="FliK-like_C_sf"/>
</dbReference>
<comment type="caution">
    <text evidence="3">The sequence shown here is derived from an EMBL/GenBank/DDBJ whole genome shotgun (WGS) entry which is preliminary data.</text>
</comment>
<dbReference type="InterPro" id="IPR021136">
    <property type="entry name" value="Flagellar_hook_control-like_C"/>
</dbReference>
<accession>A0A3L8Q3V1</accession>
<dbReference type="Gene3D" id="3.30.750.140">
    <property type="match status" value="1"/>
</dbReference>
<proteinExistence type="predicted"/>
<feature type="compositionally biased region" description="Low complexity" evidence="1">
    <location>
        <begin position="413"/>
        <end position="426"/>
    </location>
</feature>
<dbReference type="Proteomes" id="UP000281474">
    <property type="component" value="Unassembled WGS sequence"/>
</dbReference>
<feature type="compositionally biased region" description="Basic and acidic residues" evidence="1">
    <location>
        <begin position="114"/>
        <end position="123"/>
    </location>
</feature>
<evidence type="ECO:0000313" key="4">
    <source>
        <dbReference type="Proteomes" id="UP000281474"/>
    </source>
</evidence>
<organism evidence="3 4">
    <name type="scientific">Parashewanella curva</name>
    <dbReference type="NCBI Taxonomy" id="2338552"/>
    <lineage>
        <taxon>Bacteria</taxon>
        <taxon>Pseudomonadati</taxon>
        <taxon>Pseudomonadota</taxon>
        <taxon>Gammaproteobacteria</taxon>
        <taxon>Alteromonadales</taxon>
        <taxon>Shewanellaceae</taxon>
        <taxon>Parashewanella</taxon>
    </lineage>
</organism>
<dbReference type="Pfam" id="PF02120">
    <property type="entry name" value="Flg_hook"/>
    <property type="match status" value="1"/>
</dbReference>
<gene>
    <name evidence="3" type="ORF">D5018_00495</name>
</gene>
<name>A0A3L8Q3V1_9GAMM</name>
<feature type="domain" description="Flagellar hook-length control protein-like C-terminal" evidence="2">
    <location>
        <begin position="332"/>
        <end position="413"/>
    </location>
</feature>
<reference evidence="3 4" key="1">
    <citation type="submission" date="2018-09" db="EMBL/GenBank/DDBJ databases">
        <title>Phylogeny of the Shewanellaceae, and recommendation for two new genera, Pseudoshewanella and Parashewanella.</title>
        <authorList>
            <person name="Wang G."/>
        </authorList>
    </citation>
    <scope>NUCLEOTIDE SEQUENCE [LARGE SCALE GENOMIC DNA]</scope>
    <source>
        <strain evidence="3 4">C51</strain>
    </source>
</reference>
<keyword evidence="3" id="KW-0969">Cilium</keyword>
<keyword evidence="4" id="KW-1185">Reference proteome</keyword>
<feature type="region of interest" description="Disordered" evidence="1">
    <location>
        <begin position="1"/>
        <end position="74"/>
    </location>
</feature>
<sequence length="460" mass="50324">MSQASAEDAEVTVALSDDASVDSKGFAQRLSELANNDDAVSNEELITQPQVDAETNQDPNNKEDQTQENALTPESLLVQINDSQNFQTVVTPSKSLPNGEALPLTQIDENEVSDESKAAAEDEKSKVVAELKIQSAKVDLTEGDDADVESELAVKLTKASSELSTVRSGKKIEDENAVVAKQNNLETLLNRQSGAKEDVKSIETTAAKNLEATPQVIQNGKISQEQEIDKDNKVQIKLAESLTSIKPNTESPTIKVDMAKAMEVAAQASTEPTPIAERVNQLQAQNPLSLHQIATPEGKVETPQLHVSLRQGNEQVVQMQDMIKRFSPVMKQQMVAMVNKGIGQAEIRLDPPELGHMMVRIQVQNDQTQVQFQVATPQARDLLEHAQPRLREMLAEQGLHLADSQISHHNDGRNNQQGNGQDNEQGSSRSNHYTGTEQQESEQLTLKVSANSSSVIDYYA</sequence>
<dbReference type="EMBL" id="QZEI01000001">
    <property type="protein sequence ID" value="RLV61632.1"/>
    <property type="molecule type" value="Genomic_DNA"/>
</dbReference>
<dbReference type="InterPro" id="IPR052563">
    <property type="entry name" value="FliK"/>
</dbReference>
<evidence type="ECO:0000313" key="3">
    <source>
        <dbReference type="EMBL" id="RLV61632.1"/>
    </source>
</evidence>
<dbReference type="OrthoDB" id="1792985at2"/>
<feature type="region of interest" description="Disordered" evidence="1">
    <location>
        <begin position="89"/>
        <end position="123"/>
    </location>
</feature>
<evidence type="ECO:0000259" key="2">
    <source>
        <dbReference type="Pfam" id="PF02120"/>
    </source>
</evidence>
<keyword evidence="3" id="KW-0282">Flagellum</keyword>
<dbReference type="CDD" id="cd17470">
    <property type="entry name" value="T3SS_Flik_C"/>
    <property type="match status" value="1"/>
</dbReference>
<evidence type="ECO:0000256" key="1">
    <source>
        <dbReference type="SAM" id="MobiDB-lite"/>
    </source>
</evidence>